<keyword evidence="2" id="KW-1185">Reference proteome</keyword>
<evidence type="ECO:0000313" key="2">
    <source>
        <dbReference type="Proteomes" id="UP000434241"/>
    </source>
</evidence>
<proteinExistence type="predicted"/>
<gene>
    <name evidence="1" type="ORF">FYJ55_10195</name>
</gene>
<organism evidence="1 2">
    <name type="scientific">Holdemanella porci</name>
    <dbReference type="NCBI Taxonomy" id="2652276"/>
    <lineage>
        <taxon>Bacteria</taxon>
        <taxon>Bacillati</taxon>
        <taxon>Bacillota</taxon>
        <taxon>Erysipelotrichia</taxon>
        <taxon>Erysipelotrichales</taxon>
        <taxon>Erysipelotrichaceae</taxon>
        <taxon>Holdemanella</taxon>
    </lineage>
</organism>
<dbReference type="AlphaFoldDB" id="A0A6N7VL48"/>
<evidence type="ECO:0000313" key="1">
    <source>
        <dbReference type="EMBL" id="MSS57214.1"/>
    </source>
</evidence>
<dbReference type="GeneID" id="93159653"/>
<protein>
    <submittedName>
        <fullName evidence="1">Uncharacterized protein</fullName>
    </submittedName>
</protein>
<dbReference type="EMBL" id="VUMR01000088">
    <property type="protein sequence ID" value="MSS57214.1"/>
    <property type="molecule type" value="Genomic_DNA"/>
</dbReference>
<dbReference type="RefSeq" id="WP_154556742.1">
    <property type="nucleotide sequence ID" value="NZ_VUMR01000088.1"/>
</dbReference>
<dbReference type="Proteomes" id="UP000434241">
    <property type="component" value="Unassembled WGS sequence"/>
</dbReference>
<accession>A0A6N7VL48</accession>
<comment type="caution">
    <text evidence="1">The sequence shown here is derived from an EMBL/GenBank/DDBJ whole genome shotgun (WGS) entry which is preliminary data.</text>
</comment>
<name>A0A6N7VL48_9FIRM</name>
<reference evidence="1 2" key="1">
    <citation type="submission" date="2019-08" db="EMBL/GenBank/DDBJ databases">
        <title>In-depth cultivation of the pig gut microbiome towards novel bacterial diversity and tailored functional studies.</title>
        <authorList>
            <person name="Wylensek D."/>
            <person name="Hitch T.C.A."/>
            <person name="Clavel T."/>
        </authorList>
    </citation>
    <scope>NUCLEOTIDE SEQUENCE [LARGE SCALE GENOMIC DNA]</scope>
    <source>
        <strain evidence="1 2">LKV-472-APC-3</strain>
    </source>
</reference>
<sequence>MGIETIVAKLIESTEDKVVFLYDADTIFYQMTKSKSGIVEFDYCVFDSVASEVGAAFILQNLSNNHIRIIQEPKIKDINDYGIDTIPFMIFREILNKYYHTNHIPGFAVYFSKCFLEQALQVDIVREMFIKNNVASEETINDLLGIKKSDKEYH</sequence>